<evidence type="ECO:0000256" key="1">
    <source>
        <dbReference type="SAM" id="MobiDB-lite"/>
    </source>
</evidence>
<dbReference type="RefSeq" id="XP_002483698.1">
    <property type="nucleotide sequence ID" value="XM_002483653.1"/>
</dbReference>
<dbReference type="Proteomes" id="UP000001745">
    <property type="component" value="Unassembled WGS sequence"/>
</dbReference>
<dbReference type="InParanoid" id="B8MHY4"/>
<reference evidence="3" key="1">
    <citation type="journal article" date="2015" name="Genome Announc.">
        <title>Genome sequence of the AIDS-associated pathogen Penicillium marneffei (ATCC18224) and its near taxonomic relative Talaromyces stipitatus (ATCC10500).</title>
        <authorList>
            <person name="Nierman W.C."/>
            <person name="Fedorova-Abrams N.D."/>
            <person name="Andrianopoulos A."/>
        </authorList>
    </citation>
    <scope>NUCLEOTIDE SEQUENCE [LARGE SCALE GENOMIC DNA]</scope>
    <source>
        <strain evidence="3">ATCC 10500 / CBS 375.48 / QM 6759 / NRRL 1006</strain>
    </source>
</reference>
<name>B8MHY4_TALSN</name>
<dbReference type="EMBL" id="EQ962656">
    <property type="protein sequence ID" value="EED16464.1"/>
    <property type="molecule type" value="Genomic_DNA"/>
</dbReference>
<feature type="region of interest" description="Disordered" evidence="1">
    <location>
        <begin position="73"/>
        <end position="129"/>
    </location>
</feature>
<protein>
    <submittedName>
        <fullName evidence="2">Uncharacterized protein</fullName>
    </submittedName>
</protein>
<dbReference type="GeneID" id="8106292"/>
<keyword evidence="3" id="KW-1185">Reference proteome</keyword>
<feature type="compositionally biased region" description="Polar residues" evidence="1">
    <location>
        <begin position="92"/>
        <end position="104"/>
    </location>
</feature>
<accession>B8MHY4</accession>
<proteinExistence type="predicted"/>
<evidence type="ECO:0000313" key="3">
    <source>
        <dbReference type="Proteomes" id="UP000001745"/>
    </source>
</evidence>
<evidence type="ECO:0000313" key="2">
    <source>
        <dbReference type="EMBL" id="EED16464.1"/>
    </source>
</evidence>
<feature type="compositionally biased region" description="Acidic residues" evidence="1">
    <location>
        <begin position="107"/>
        <end position="122"/>
    </location>
</feature>
<gene>
    <name evidence="2" type="ORF">TSTA_015500</name>
</gene>
<dbReference type="AlphaFoldDB" id="B8MHY4"/>
<sequence>MSKKAKQATSGANMGENMFGPLLDQALHAAVDKAVKKALNEVLEKTVDQAVKKVVDEAARKVMQEAFKPSYARKLPRLPRSSDEVEEVEETGVTQDESLKTPAQSSIEDDDEDSCESISESEEPSKGSFRPGCEYHTAILIKVGYCALEVRKDHHLFVAEYYPYTESRFNH</sequence>
<dbReference type="VEuPathDB" id="FungiDB:TSTA_015500"/>
<dbReference type="HOGENOM" id="CLU_1563922_0_0_1"/>
<organism evidence="2 3">
    <name type="scientific">Talaromyces stipitatus (strain ATCC 10500 / CBS 375.48 / QM 6759 / NRRL 1006)</name>
    <name type="common">Penicillium stipitatum</name>
    <dbReference type="NCBI Taxonomy" id="441959"/>
    <lineage>
        <taxon>Eukaryota</taxon>
        <taxon>Fungi</taxon>
        <taxon>Dikarya</taxon>
        <taxon>Ascomycota</taxon>
        <taxon>Pezizomycotina</taxon>
        <taxon>Eurotiomycetes</taxon>
        <taxon>Eurotiomycetidae</taxon>
        <taxon>Eurotiales</taxon>
        <taxon>Trichocomaceae</taxon>
        <taxon>Talaromyces</taxon>
        <taxon>Talaromyces sect. Talaromyces</taxon>
    </lineage>
</organism>